<organism evidence="5 6">
    <name type="scientific">Cellvibrio polysaccharolyticus</name>
    <dbReference type="NCBI Taxonomy" id="2082724"/>
    <lineage>
        <taxon>Bacteria</taxon>
        <taxon>Pseudomonadati</taxon>
        <taxon>Pseudomonadota</taxon>
        <taxon>Gammaproteobacteria</taxon>
        <taxon>Cellvibrionales</taxon>
        <taxon>Cellvibrionaceae</taxon>
        <taxon>Cellvibrio</taxon>
    </lineage>
</organism>
<dbReference type="InterPro" id="IPR001962">
    <property type="entry name" value="Asn_synthase"/>
</dbReference>
<evidence type="ECO:0000256" key="1">
    <source>
        <dbReference type="ARBA" id="ARBA00005187"/>
    </source>
</evidence>
<dbReference type="SUPFAM" id="SSF52402">
    <property type="entry name" value="Adenine nucleotide alpha hydrolases-like"/>
    <property type="match status" value="1"/>
</dbReference>
<dbReference type="Proteomes" id="UP000652567">
    <property type="component" value="Unassembled WGS sequence"/>
</dbReference>
<dbReference type="GO" id="GO:0004066">
    <property type="term" value="F:asparagine synthase (glutamine-hydrolyzing) activity"/>
    <property type="evidence" value="ECO:0007669"/>
    <property type="project" value="UniProtKB-EC"/>
</dbReference>
<dbReference type="GO" id="GO:0006529">
    <property type="term" value="P:asparagine biosynthetic process"/>
    <property type="evidence" value="ECO:0007669"/>
    <property type="project" value="InterPro"/>
</dbReference>
<comment type="caution">
    <text evidence="5">The sequence shown here is derived from an EMBL/GenBank/DDBJ whole genome shotgun (WGS) entry which is preliminary data.</text>
</comment>
<dbReference type="PANTHER" id="PTHR43284:SF1">
    <property type="entry name" value="ASPARAGINE SYNTHETASE"/>
    <property type="match status" value="1"/>
</dbReference>
<dbReference type="PANTHER" id="PTHR43284">
    <property type="entry name" value="ASPARAGINE SYNTHETASE (GLUTAMINE-HYDROLYZING)"/>
    <property type="match status" value="1"/>
</dbReference>
<proteinExistence type="predicted"/>
<evidence type="ECO:0000313" key="6">
    <source>
        <dbReference type="Proteomes" id="UP000652567"/>
    </source>
</evidence>
<dbReference type="EMBL" id="PRDL01000001">
    <property type="protein sequence ID" value="MBE8716031.1"/>
    <property type="molecule type" value="Genomic_DNA"/>
</dbReference>
<evidence type="ECO:0000256" key="2">
    <source>
        <dbReference type="ARBA" id="ARBA00012737"/>
    </source>
</evidence>
<comment type="pathway">
    <text evidence="1">Amino-acid biosynthesis; L-asparagine biosynthesis; L-asparagine from L-aspartate (L-Gln route): step 1/1.</text>
</comment>
<dbReference type="InterPro" id="IPR051786">
    <property type="entry name" value="ASN_synthetase/amidase"/>
</dbReference>
<sequence>MDEMIYYEFEKNKLDPQASIPDNYLNVLYFSTNAQQSHNGEKVGIFVNEYLNEITIMSTIAGVLPIFWAWHEKKLLVSDSVEYLRAKIYGRERASPEDIDKIALLESILFDGPLAKRTLFNNIQKLQIGQKINFFLDRGEQQCDWFWLPKIQTSAAANINDDDTIALIDELMSDVELSNKEVLLPLTGGLDSRLLAGLISKKSPSKVHSYTFQRGASYESYCAKKVARELSFNHSIFNLGADCYRNFSMSSSQVSGGMITGMHTHGIYCCERLLSPELSALDRVFGYFGDPLTGAMTESYAEADLSNSPEKIFDKYKKTIFSDLVDRYKDEIIADLKESYFAFLTTDSPKNTYHEFWKIHQRQNNLITHLFSYHRAQHSVKVHTPFVNRKFADYFLSLPYELRSNRCYFKKIALNIFPDLFYIPSIHFPKKSSMARVESTFKFAEDFFNKLNPRQEFFMSPFVYEHHEKNLVNYMQGSIMDGAFVFSEIFESNTASIEFPVWKKSTPKEYYRLSALGSVVKI</sequence>
<evidence type="ECO:0000256" key="3">
    <source>
        <dbReference type="ARBA" id="ARBA00048741"/>
    </source>
</evidence>
<dbReference type="InterPro" id="IPR014729">
    <property type="entry name" value="Rossmann-like_a/b/a_fold"/>
</dbReference>
<comment type="catalytic activity">
    <reaction evidence="3">
        <text>L-aspartate + L-glutamine + ATP + H2O = L-asparagine + L-glutamate + AMP + diphosphate + H(+)</text>
        <dbReference type="Rhea" id="RHEA:12228"/>
        <dbReference type="ChEBI" id="CHEBI:15377"/>
        <dbReference type="ChEBI" id="CHEBI:15378"/>
        <dbReference type="ChEBI" id="CHEBI:29985"/>
        <dbReference type="ChEBI" id="CHEBI:29991"/>
        <dbReference type="ChEBI" id="CHEBI:30616"/>
        <dbReference type="ChEBI" id="CHEBI:33019"/>
        <dbReference type="ChEBI" id="CHEBI:58048"/>
        <dbReference type="ChEBI" id="CHEBI:58359"/>
        <dbReference type="ChEBI" id="CHEBI:456215"/>
        <dbReference type="EC" id="6.3.5.4"/>
    </reaction>
</comment>
<dbReference type="EC" id="6.3.5.4" evidence="2"/>
<evidence type="ECO:0000259" key="4">
    <source>
        <dbReference type="Pfam" id="PF00733"/>
    </source>
</evidence>
<keyword evidence="6" id="KW-1185">Reference proteome</keyword>
<dbReference type="Gene3D" id="3.40.50.620">
    <property type="entry name" value="HUPs"/>
    <property type="match status" value="1"/>
</dbReference>
<dbReference type="Pfam" id="PF00733">
    <property type="entry name" value="Asn_synthase"/>
    <property type="match status" value="1"/>
</dbReference>
<evidence type="ECO:0000313" key="5">
    <source>
        <dbReference type="EMBL" id="MBE8716031.1"/>
    </source>
</evidence>
<protein>
    <recommendedName>
        <fullName evidence="2">asparagine synthase (glutamine-hydrolyzing)</fullName>
        <ecNumber evidence="2">6.3.5.4</ecNumber>
    </recommendedName>
</protein>
<gene>
    <name evidence="5" type="ORF">C4F51_02380</name>
</gene>
<reference evidence="5" key="1">
    <citation type="submission" date="2018-07" db="EMBL/GenBank/DDBJ databases">
        <title>Genome assembly of strain Ka43.</title>
        <authorList>
            <person name="Kukolya J."/>
            <person name="Nagy I."/>
            <person name="Horvath B."/>
            <person name="Toth A."/>
        </authorList>
    </citation>
    <scope>NUCLEOTIDE SEQUENCE</scope>
    <source>
        <strain evidence="5">KB43</strain>
    </source>
</reference>
<name>A0A928V322_9GAMM</name>
<dbReference type="AlphaFoldDB" id="A0A928V322"/>
<feature type="domain" description="Asparagine synthetase" evidence="4">
    <location>
        <begin position="179"/>
        <end position="241"/>
    </location>
</feature>
<accession>A0A928V322</accession>